<keyword evidence="3" id="KW-1185">Reference proteome</keyword>
<dbReference type="RefSeq" id="WP_057793074.1">
    <property type="nucleotide sequence ID" value="NZ_CP013926.1"/>
</dbReference>
<proteinExistence type="predicted"/>
<gene>
    <name evidence="2" type="ORF">AVL57_10180</name>
</gene>
<keyword evidence="1" id="KW-0472">Membrane</keyword>
<keyword evidence="1" id="KW-0812">Transmembrane</keyword>
<evidence type="ECO:0000313" key="2">
    <source>
        <dbReference type="EMBL" id="AMJ74302.1"/>
    </source>
</evidence>
<reference evidence="2 3" key="1">
    <citation type="submission" date="2015-12" db="EMBL/GenBank/DDBJ databases">
        <title>Intraspecies pangenome expansion in the marine bacterium Alteromonas.</title>
        <authorList>
            <person name="Lopez-Perez M."/>
            <person name="Rodriguez-Valera F."/>
        </authorList>
    </citation>
    <scope>NUCLEOTIDE SEQUENCE [LARGE SCALE GENOMIC DNA]</scope>
    <source>
        <strain evidence="2 3">LMG 21861</strain>
    </source>
</reference>
<feature type="transmembrane region" description="Helical" evidence="1">
    <location>
        <begin position="31"/>
        <end position="50"/>
    </location>
</feature>
<dbReference type="EMBL" id="CP013926">
    <property type="protein sequence ID" value="AMJ74302.1"/>
    <property type="molecule type" value="Genomic_DNA"/>
</dbReference>
<protein>
    <submittedName>
        <fullName evidence="2">Uncharacterized protein</fullName>
    </submittedName>
</protein>
<evidence type="ECO:0000256" key="1">
    <source>
        <dbReference type="SAM" id="Phobius"/>
    </source>
</evidence>
<dbReference type="Proteomes" id="UP000056750">
    <property type="component" value="Chromosome"/>
</dbReference>
<feature type="transmembrane region" description="Helical" evidence="1">
    <location>
        <begin position="107"/>
        <end position="129"/>
    </location>
</feature>
<accession>A0ABM5YIV4</accession>
<feature type="transmembrane region" description="Helical" evidence="1">
    <location>
        <begin position="81"/>
        <end position="101"/>
    </location>
</feature>
<sequence>MTALLVILITLAGAFTTYRLAKLPKFNVIRASSLLTILFYFSVLLIENVLMSESRSSETAEFWATVFFGGSFVGMSAPHRFSYYLLTISSLCFAIIFMVLLPLLEGIGGALGCSAFISVAISHSFRMAVTKLEGA</sequence>
<keyword evidence="1" id="KW-1133">Transmembrane helix</keyword>
<organism evidence="2 3">
    <name type="scientific">Alteromonas stellipolaris</name>
    <dbReference type="NCBI Taxonomy" id="233316"/>
    <lineage>
        <taxon>Bacteria</taxon>
        <taxon>Pseudomonadati</taxon>
        <taxon>Pseudomonadota</taxon>
        <taxon>Gammaproteobacteria</taxon>
        <taxon>Alteromonadales</taxon>
        <taxon>Alteromonadaceae</taxon>
        <taxon>Alteromonas/Salinimonas group</taxon>
        <taxon>Alteromonas</taxon>
    </lineage>
</organism>
<evidence type="ECO:0000313" key="3">
    <source>
        <dbReference type="Proteomes" id="UP000056750"/>
    </source>
</evidence>
<name>A0ABM5YIV4_9ALTE</name>